<organism evidence="9 10">
    <name type="scientific">Macrolepiota fuliginosa MF-IS2</name>
    <dbReference type="NCBI Taxonomy" id="1400762"/>
    <lineage>
        <taxon>Eukaryota</taxon>
        <taxon>Fungi</taxon>
        <taxon>Dikarya</taxon>
        <taxon>Basidiomycota</taxon>
        <taxon>Agaricomycotina</taxon>
        <taxon>Agaricomycetes</taxon>
        <taxon>Agaricomycetidae</taxon>
        <taxon>Agaricales</taxon>
        <taxon>Agaricineae</taxon>
        <taxon>Agaricaceae</taxon>
        <taxon>Macrolepiota</taxon>
    </lineage>
</organism>
<dbReference type="AlphaFoldDB" id="A0A9P5XCU5"/>
<sequence length="529" mass="59456">MRGNIIVAGIGRVSLRLAIYLSRQLVIYTWCQLLLRLQTLQLDAATRWDVAKSTLLNYLTTKPSRLLTHIPLNSAFLDSWVNVFLRYRNPPSLSGFDEDYLQPEFHDASCSSATEAEMSFLNDSAPDWLEATYTEDSEEPYKAEFTSPVALVPLSMTEAPPLINADLAPCSWASSITLSPSCKSLNPASVAVEARDLLERIERENDDQELYYDPLSLFDCTGSFMKDLHLDQCLGLGSFGTVFRGTRMDQQSYALKIMKQGSRVNLVIGLEVAALKRVSGNTQWAAQLEYIQFTQDHVLLALTYFSGGSLLDILEVCDGTIPSENAKFYVAQLILAIQSLHILGVIHHDIKLDNVLLDAQGNVKLIDFGLAVTFDHDTVSEERFPEFVALRKLGGDYFPLLWATRHNPHTLDDCFGTEGYAPPEVWNGKAHSYGVDYFGAACVYHWLITGTAPFEYDPETDDFVKDKIYIYREEFGISVDEYSFLSGALHERPHKRFTVSEMKNHPLFATVDWNALGRGELQPLVLPTF</sequence>
<reference evidence="9" key="1">
    <citation type="submission" date="2020-11" db="EMBL/GenBank/DDBJ databases">
        <authorList>
            <consortium name="DOE Joint Genome Institute"/>
            <person name="Ahrendt S."/>
            <person name="Riley R."/>
            <person name="Andreopoulos W."/>
            <person name="Labutti K."/>
            <person name="Pangilinan J."/>
            <person name="Ruiz-Duenas F.J."/>
            <person name="Barrasa J.M."/>
            <person name="Sanchez-Garcia M."/>
            <person name="Camarero S."/>
            <person name="Miyauchi S."/>
            <person name="Serrano A."/>
            <person name="Linde D."/>
            <person name="Babiker R."/>
            <person name="Drula E."/>
            <person name="Ayuso-Fernandez I."/>
            <person name="Pacheco R."/>
            <person name="Padilla G."/>
            <person name="Ferreira P."/>
            <person name="Barriuso J."/>
            <person name="Kellner H."/>
            <person name="Castanera R."/>
            <person name="Alfaro M."/>
            <person name="Ramirez L."/>
            <person name="Pisabarro A.G."/>
            <person name="Kuo A."/>
            <person name="Tritt A."/>
            <person name="Lipzen A."/>
            <person name="He G."/>
            <person name="Yan M."/>
            <person name="Ng V."/>
            <person name="Cullen D."/>
            <person name="Martin F."/>
            <person name="Rosso M.-N."/>
            <person name="Henrissat B."/>
            <person name="Hibbett D."/>
            <person name="Martinez A.T."/>
            <person name="Grigoriev I.V."/>
        </authorList>
    </citation>
    <scope>NUCLEOTIDE SEQUENCE</scope>
    <source>
        <strain evidence="9">MF-IS2</strain>
    </source>
</reference>
<dbReference type="PROSITE" id="PS50011">
    <property type="entry name" value="PROTEIN_KINASE_DOM"/>
    <property type="match status" value="1"/>
</dbReference>
<feature type="domain" description="Protein kinase" evidence="8">
    <location>
        <begin position="228"/>
        <end position="508"/>
    </location>
</feature>
<dbReference type="Proteomes" id="UP000807342">
    <property type="component" value="Unassembled WGS sequence"/>
</dbReference>
<name>A0A9P5XCU5_9AGAR</name>
<dbReference type="Gene3D" id="3.30.200.20">
    <property type="entry name" value="Phosphorylase Kinase, domain 1"/>
    <property type="match status" value="1"/>
</dbReference>
<dbReference type="OrthoDB" id="4062651at2759"/>
<dbReference type="SMART" id="SM00220">
    <property type="entry name" value="S_TKc"/>
    <property type="match status" value="1"/>
</dbReference>
<keyword evidence="10" id="KW-1185">Reference proteome</keyword>
<evidence type="ECO:0000256" key="7">
    <source>
        <dbReference type="PROSITE-ProRule" id="PRU10141"/>
    </source>
</evidence>
<dbReference type="InterPro" id="IPR011009">
    <property type="entry name" value="Kinase-like_dom_sf"/>
</dbReference>
<evidence type="ECO:0000256" key="1">
    <source>
        <dbReference type="ARBA" id="ARBA00022527"/>
    </source>
</evidence>
<dbReference type="EMBL" id="MU151196">
    <property type="protein sequence ID" value="KAF9447506.1"/>
    <property type="molecule type" value="Genomic_DNA"/>
</dbReference>
<dbReference type="GO" id="GO:0004674">
    <property type="term" value="F:protein serine/threonine kinase activity"/>
    <property type="evidence" value="ECO:0007669"/>
    <property type="project" value="UniProtKB-KW"/>
</dbReference>
<evidence type="ECO:0000256" key="4">
    <source>
        <dbReference type="ARBA" id="ARBA00022741"/>
    </source>
</evidence>
<evidence type="ECO:0000259" key="8">
    <source>
        <dbReference type="PROSITE" id="PS50011"/>
    </source>
</evidence>
<keyword evidence="4 7" id="KW-0547">Nucleotide-binding</keyword>
<gene>
    <name evidence="9" type="ORF">P691DRAFT_782281</name>
</gene>
<dbReference type="InterPro" id="IPR000719">
    <property type="entry name" value="Prot_kinase_dom"/>
</dbReference>
<keyword evidence="5 9" id="KW-0418">Kinase</keyword>
<evidence type="ECO:0000313" key="9">
    <source>
        <dbReference type="EMBL" id="KAF9447506.1"/>
    </source>
</evidence>
<accession>A0A9P5XCU5</accession>
<dbReference type="GO" id="GO:0005524">
    <property type="term" value="F:ATP binding"/>
    <property type="evidence" value="ECO:0007669"/>
    <property type="project" value="UniProtKB-UniRule"/>
</dbReference>
<comment type="caution">
    <text evidence="9">The sequence shown here is derived from an EMBL/GenBank/DDBJ whole genome shotgun (WGS) entry which is preliminary data.</text>
</comment>
<evidence type="ECO:0000256" key="3">
    <source>
        <dbReference type="ARBA" id="ARBA00022679"/>
    </source>
</evidence>
<dbReference type="InterPro" id="IPR017441">
    <property type="entry name" value="Protein_kinase_ATP_BS"/>
</dbReference>
<dbReference type="PROSITE" id="PS00107">
    <property type="entry name" value="PROTEIN_KINASE_ATP"/>
    <property type="match status" value="1"/>
</dbReference>
<feature type="binding site" evidence="7">
    <location>
        <position position="256"/>
    </location>
    <ligand>
        <name>ATP</name>
        <dbReference type="ChEBI" id="CHEBI:30616"/>
    </ligand>
</feature>
<dbReference type="PROSITE" id="PS00108">
    <property type="entry name" value="PROTEIN_KINASE_ST"/>
    <property type="match status" value="1"/>
</dbReference>
<evidence type="ECO:0000256" key="6">
    <source>
        <dbReference type="ARBA" id="ARBA00022840"/>
    </source>
</evidence>
<dbReference type="PANTHER" id="PTHR24351">
    <property type="entry name" value="RIBOSOMAL PROTEIN S6 KINASE"/>
    <property type="match status" value="1"/>
</dbReference>
<evidence type="ECO:0000313" key="10">
    <source>
        <dbReference type="Proteomes" id="UP000807342"/>
    </source>
</evidence>
<proteinExistence type="predicted"/>
<evidence type="ECO:0000256" key="2">
    <source>
        <dbReference type="ARBA" id="ARBA00022553"/>
    </source>
</evidence>
<dbReference type="Gene3D" id="1.10.510.10">
    <property type="entry name" value="Transferase(Phosphotransferase) domain 1"/>
    <property type="match status" value="1"/>
</dbReference>
<keyword evidence="1" id="KW-0723">Serine/threonine-protein kinase</keyword>
<protein>
    <submittedName>
        <fullName evidence="9">Kinase-like protein</fullName>
    </submittedName>
</protein>
<keyword evidence="2" id="KW-0597">Phosphoprotein</keyword>
<keyword evidence="6 7" id="KW-0067">ATP-binding</keyword>
<evidence type="ECO:0000256" key="5">
    <source>
        <dbReference type="ARBA" id="ARBA00022777"/>
    </source>
</evidence>
<keyword evidence="3" id="KW-0808">Transferase</keyword>
<dbReference type="InterPro" id="IPR008271">
    <property type="entry name" value="Ser/Thr_kinase_AS"/>
</dbReference>
<dbReference type="Pfam" id="PF00069">
    <property type="entry name" value="Pkinase"/>
    <property type="match status" value="1"/>
</dbReference>
<dbReference type="SUPFAM" id="SSF56112">
    <property type="entry name" value="Protein kinase-like (PK-like)"/>
    <property type="match status" value="1"/>
</dbReference>